<dbReference type="Proteomes" id="UP000008467">
    <property type="component" value="Chromosome"/>
</dbReference>
<dbReference type="InterPro" id="IPR035326">
    <property type="entry name" value="Beta_sandwich_Seath"/>
</dbReference>
<evidence type="ECO:0000259" key="3">
    <source>
        <dbReference type="Pfam" id="PF17481"/>
    </source>
</evidence>
<feature type="domain" description="Tail sheath protein C-terminal" evidence="4">
    <location>
        <begin position="335"/>
        <end position="435"/>
    </location>
</feature>
<name>F2JK34_CELLD</name>
<dbReference type="Pfam" id="PF17482">
    <property type="entry name" value="Phage_sheath_1C"/>
    <property type="match status" value="1"/>
</dbReference>
<dbReference type="EMBL" id="CP002582">
    <property type="protein sequence ID" value="ADZ84449.1"/>
    <property type="molecule type" value="Genomic_DNA"/>
</dbReference>
<dbReference type="InterPro" id="IPR054564">
    <property type="entry name" value="Gp18_domIII_N"/>
</dbReference>
<dbReference type="HOGENOM" id="CLU_049440_1_0_9"/>
<dbReference type="Pfam" id="PF17481">
    <property type="entry name" value="Phage_sheath_domII"/>
    <property type="match status" value="1"/>
</dbReference>
<comment type="similarity">
    <text evidence="1">Belongs to the myoviridae tail sheath protein family.</text>
</comment>
<feature type="domain" description="Phage tail sheath protein-like beta-sandwich" evidence="3">
    <location>
        <begin position="97"/>
        <end position="183"/>
    </location>
</feature>
<dbReference type="InterPro" id="IPR020287">
    <property type="entry name" value="Tail_sheath_C"/>
</dbReference>
<dbReference type="RefSeq" id="WP_013657741.1">
    <property type="nucleotide sequence ID" value="NC_015275.1"/>
</dbReference>
<feature type="domain" description="Tail sheath protein subtilisin-like" evidence="2">
    <location>
        <begin position="184"/>
        <end position="328"/>
    </location>
</feature>
<dbReference type="Pfam" id="PF04984">
    <property type="entry name" value="Phage_sheath_1"/>
    <property type="match status" value="1"/>
</dbReference>
<dbReference type="KEGG" id="cle:Clole_2750"/>
<dbReference type="Gene3D" id="3.30.360.90">
    <property type="match status" value="1"/>
</dbReference>
<protein>
    <submittedName>
        <fullName evidence="6">Phage protein</fullName>
    </submittedName>
</protein>
<dbReference type="Gene3D" id="3.30.1490.360">
    <property type="match status" value="1"/>
</dbReference>
<keyword evidence="7" id="KW-1185">Reference proteome</keyword>
<dbReference type="Pfam" id="PF22671">
    <property type="entry name" value="Gp18_domIII_N"/>
    <property type="match status" value="1"/>
</dbReference>
<evidence type="ECO:0000259" key="5">
    <source>
        <dbReference type="Pfam" id="PF22671"/>
    </source>
</evidence>
<evidence type="ECO:0000256" key="1">
    <source>
        <dbReference type="ARBA" id="ARBA00008005"/>
    </source>
</evidence>
<gene>
    <name evidence="6" type="ordered locus">Clole_2750</name>
</gene>
<dbReference type="Gene3D" id="2.60.40.4290">
    <property type="match status" value="1"/>
</dbReference>
<evidence type="ECO:0000313" key="6">
    <source>
        <dbReference type="EMBL" id="ADZ84449.1"/>
    </source>
</evidence>
<organism evidence="6 7">
    <name type="scientific">Cellulosilyticum lentocellum (strain ATCC 49066 / DSM 5427 / NCIMB 11756 / RHM5)</name>
    <name type="common">Clostridium lentocellum</name>
    <dbReference type="NCBI Taxonomy" id="642492"/>
    <lineage>
        <taxon>Bacteria</taxon>
        <taxon>Bacillati</taxon>
        <taxon>Bacillota</taxon>
        <taxon>Clostridia</taxon>
        <taxon>Lachnospirales</taxon>
        <taxon>Cellulosilyticaceae</taxon>
        <taxon>Cellulosilyticum</taxon>
    </lineage>
</organism>
<dbReference type="InterPro" id="IPR035089">
    <property type="entry name" value="Phage_sheath_subtilisin"/>
</dbReference>
<feature type="domain" description="Tail sheath protein Gp18-like" evidence="5">
    <location>
        <begin position="35"/>
        <end position="95"/>
    </location>
</feature>
<dbReference type="Gene3D" id="3.40.50.11790">
    <property type="match status" value="1"/>
</dbReference>
<dbReference type="STRING" id="642492.Clole_2750"/>
<dbReference type="Gene3D" id="3.30.1370.220">
    <property type="match status" value="1"/>
</dbReference>
<evidence type="ECO:0000259" key="4">
    <source>
        <dbReference type="Pfam" id="PF17482"/>
    </source>
</evidence>
<proteinExistence type="inferred from homology"/>
<evidence type="ECO:0000313" key="7">
    <source>
        <dbReference type="Proteomes" id="UP000008467"/>
    </source>
</evidence>
<sequence>MALGGGVFLTQNKKIPGTYINFISAARASTNISDRGYAAMPLTLDWGPDGEVFTVEVADFQKESLKIFGYDYTAEQLKGLRDLFKNIKTLYAYKLNNNGVKASNTLGTAKYKGIRGNAITVKVEANVDDESKFNVTTLFDGIEVDVQVVSVITDLVVNDYVGEWKTSATLEASAGIPMTGGTNGEVTGTDYQTFLDKIESYSFNTLGCLSTESSIKDLFAQFTKRLRDDMGIKFQTVLYNQEADYEGVINVKNAVTDTGELESSAVYWVTGASAGCAVNKSNTNKKYDGDFTINVDYKQSQLEKAIEDGEFVFHKVGDEVHVLNDINSFTSFTKDKNEDFSMNQVIRVLDQIANDIAVLFNKQYIGKVQNNAAGRIAFWNDLVSYNKELERIQALENVKSDEIIVEKGNSKDSVVVTNPVTPVCAMAKLYMTVVVS</sequence>
<evidence type="ECO:0000259" key="2">
    <source>
        <dbReference type="Pfam" id="PF04984"/>
    </source>
</evidence>
<accession>F2JK34</accession>
<dbReference type="AlphaFoldDB" id="F2JK34"/>
<dbReference type="eggNOG" id="ENOG502Z8I6">
    <property type="taxonomic scope" value="Bacteria"/>
</dbReference>
<reference evidence="6 7" key="1">
    <citation type="journal article" date="2011" name="J. Bacteriol.">
        <title>Complete genome sequence of the cellulose-degrading bacterium Cellulosilyticum lentocellum.</title>
        <authorList>
            <consortium name="US DOE Joint Genome Institute"/>
            <person name="Miller D.A."/>
            <person name="Suen G."/>
            <person name="Bruce D."/>
            <person name="Copeland A."/>
            <person name="Cheng J.F."/>
            <person name="Detter C."/>
            <person name="Goodwin L.A."/>
            <person name="Han C.S."/>
            <person name="Hauser L.J."/>
            <person name="Land M.L."/>
            <person name="Lapidus A."/>
            <person name="Lucas S."/>
            <person name="Meincke L."/>
            <person name="Pitluck S."/>
            <person name="Tapia R."/>
            <person name="Teshima H."/>
            <person name="Woyke T."/>
            <person name="Fox B.G."/>
            <person name="Angert E.R."/>
            <person name="Currie C.R."/>
        </authorList>
    </citation>
    <scope>NUCLEOTIDE SEQUENCE [LARGE SCALE GENOMIC DNA]</scope>
    <source>
        <strain evidence="7">ATCC 49066 / DSM 5427 / NCIMB 11756 / RHM5</strain>
    </source>
</reference>